<proteinExistence type="predicted"/>
<dbReference type="InterPro" id="IPR000477">
    <property type="entry name" value="RT_dom"/>
</dbReference>
<feature type="domain" description="Reverse transcriptase" evidence="1">
    <location>
        <begin position="1"/>
        <end position="181"/>
    </location>
</feature>
<gene>
    <name evidence="2" type="ORF">GRJ2_002876900</name>
</gene>
<dbReference type="PANTHER" id="PTHR33332">
    <property type="entry name" value="REVERSE TRANSCRIPTASE DOMAIN-CONTAINING PROTEIN"/>
    <property type="match status" value="1"/>
</dbReference>
<dbReference type="Proteomes" id="UP001623348">
    <property type="component" value="Unassembled WGS sequence"/>
</dbReference>
<evidence type="ECO:0000259" key="1">
    <source>
        <dbReference type="PROSITE" id="PS50878"/>
    </source>
</evidence>
<comment type="caution">
    <text evidence="2">The sequence shown here is derived from an EMBL/GenBank/DDBJ whole genome shotgun (WGS) entry which is preliminary data.</text>
</comment>
<evidence type="ECO:0000313" key="2">
    <source>
        <dbReference type="EMBL" id="GAB0204113.1"/>
    </source>
</evidence>
<dbReference type="EMBL" id="BAAFJT010000040">
    <property type="protein sequence ID" value="GAB0204113.1"/>
    <property type="molecule type" value="Genomic_DNA"/>
</dbReference>
<name>A0ABC9Y262_GRUJA</name>
<dbReference type="CDD" id="cd01650">
    <property type="entry name" value="RT_nLTR_like"/>
    <property type="match status" value="1"/>
</dbReference>
<protein>
    <submittedName>
        <fullName evidence="2">Mitochondrial enolase superfamily member 1</fullName>
    </submittedName>
</protein>
<sequence length="255" mass="28716">MKHMTGKSQHGFTTGKSCLTNLITFYNKVTCSVDVGQAVDIVYLDFSKGFETVSHNLLLEKLMCYGLDKWSVRWWGPPGIDIGPTLFNIFISDLDDGIKRILMKFADDTKLSGEVDSSEWKATLQEDLDRLEEWANKNLMKFNKDKCKVLHLGKHNPGVKHRLGSTWLESSSVERDLGVPVDSKLKVSEQCALVAKKANRMLDCINKGITSRDKSLSHSTQRLSGHTWNTVFCFGPRYAKKMWTGWRGSRGGPPG</sequence>
<keyword evidence="3" id="KW-1185">Reference proteome</keyword>
<dbReference type="Pfam" id="PF00078">
    <property type="entry name" value="RVT_1"/>
    <property type="match status" value="1"/>
</dbReference>
<accession>A0ABC9Y262</accession>
<organism evidence="2 3">
    <name type="scientific">Grus japonensis</name>
    <name type="common">Japanese crane</name>
    <name type="synonym">Red-crowned crane</name>
    <dbReference type="NCBI Taxonomy" id="30415"/>
    <lineage>
        <taxon>Eukaryota</taxon>
        <taxon>Metazoa</taxon>
        <taxon>Chordata</taxon>
        <taxon>Craniata</taxon>
        <taxon>Vertebrata</taxon>
        <taxon>Euteleostomi</taxon>
        <taxon>Archelosauria</taxon>
        <taxon>Archosauria</taxon>
        <taxon>Dinosauria</taxon>
        <taxon>Saurischia</taxon>
        <taxon>Theropoda</taxon>
        <taxon>Coelurosauria</taxon>
        <taxon>Aves</taxon>
        <taxon>Neognathae</taxon>
        <taxon>Neoaves</taxon>
        <taxon>Gruiformes</taxon>
        <taxon>Gruidae</taxon>
        <taxon>Grus</taxon>
    </lineage>
</organism>
<reference evidence="2 3" key="1">
    <citation type="submission" date="2024-06" db="EMBL/GenBank/DDBJ databases">
        <title>The draft genome of Grus japonensis, version 3.</title>
        <authorList>
            <person name="Nabeshima K."/>
            <person name="Suzuki S."/>
            <person name="Onuma M."/>
        </authorList>
    </citation>
    <scope>NUCLEOTIDE SEQUENCE [LARGE SCALE GENOMIC DNA]</scope>
    <source>
        <strain evidence="2 3">451A</strain>
    </source>
</reference>
<dbReference type="AlphaFoldDB" id="A0ABC9Y262"/>
<dbReference type="PROSITE" id="PS50878">
    <property type="entry name" value="RT_POL"/>
    <property type="match status" value="1"/>
</dbReference>
<evidence type="ECO:0000313" key="3">
    <source>
        <dbReference type="Proteomes" id="UP001623348"/>
    </source>
</evidence>